<evidence type="ECO:0000256" key="3">
    <source>
        <dbReference type="ARBA" id="ARBA00013194"/>
    </source>
</evidence>
<dbReference type="GO" id="GO:0003755">
    <property type="term" value="F:peptidyl-prolyl cis-trans isomerase activity"/>
    <property type="evidence" value="ECO:0007669"/>
    <property type="project" value="UniProtKB-EC"/>
</dbReference>
<dbReference type="EMBL" id="JBHLTS010000073">
    <property type="protein sequence ID" value="MFC0517288.1"/>
    <property type="molecule type" value="Genomic_DNA"/>
</dbReference>
<dbReference type="EC" id="5.2.1.8" evidence="3 6"/>
<sequence length="334" mass="35682">MKKYILYFIASLLTVSALTASAQTGGVKKHTAAAKSGAVKKPAIVKKSVTPPQVAGMLKTSKGSFYKIYTANPGAKPKISDVITFNFIQKTGKDSVLYSSYTAGHPAQAQIQPSRALGDMMDVFPLLAAKDSALVKIPTDSIFKGHEEARPPFFPKGSFLTFVLKMEKIQSINEAMAERNAAMEKQKQAEVAAANEYVTAHGLKTTTTASGLQYMITSPSDKYKPVNGDTVLVNYTGKLLNGKVFDSSIEANAKAAGLDQPGRPYEPISVVIGEGRVIPGWEEGLLLMNEGSKATFVIPSGLGYGERGSGAIPPNSTLLFDIEMVKVKPAKKTN</sequence>
<comment type="similarity">
    <text evidence="2">Belongs to the FKBP-type PPIase family.</text>
</comment>
<evidence type="ECO:0000256" key="2">
    <source>
        <dbReference type="ARBA" id="ARBA00006577"/>
    </source>
</evidence>
<dbReference type="Proteomes" id="UP001589828">
    <property type="component" value="Unassembled WGS sequence"/>
</dbReference>
<comment type="catalytic activity">
    <reaction evidence="1 6">
        <text>[protein]-peptidylproline (omega=180) = [protein]-peptidylproline (omega=0)</text>
        <dbReference type="Rhea" id="RHEA:16237"/>
        <dbReference type="Rhea" id="RHEA-COMP:10747"/>
        <dbReference type="Rhea" id="RHEA-COMP:10748"/>
        <dbReference type="ChEBI" id="CHEBI:83833"/>
        <dbReference type="ChEBI" id="CHEBI:83834"/>
        <dbReference type="EC" id="5.2.1.8"/>
    </reaction>
</comment>
<proteinExistence type="inferred from homology"/>
<evidence type="ECO:0000313" key="10">
    <source>
        <dbReference type="Proteomes" id="UP001589828"/>
    </source>
</evidence>
<dbReference type="InterPro" id="IPR046357">
    <property type="entry name" value="PPIase_dom_sf"/>
</dbReference>
<dbReference type="RefSeq" id="WP_377025045.1">
    <property type="nucleotide sequence ID" value="NZ_JBHLTS010000073.1"/>
</dbReference>
<reference evidence="9 10" key="1">
    <citation type="submission" date="2024-09" db="EMBL/GenBank/DDBJ databases">
        <authorList>
            <person name="Sun Q."/>
            <person name="Mori K."/>
        </authorList>
    </citation>
    <scope>NUCLEOTIDE SEQUENCE [LARGE SCALE GENOMIC DNA]</scope>
    <source>
        <strain evidence="9 10">NCAIM B.02415</strain>
    </source>
</reference>
<keyword evidence="7" id="KW-0732">Signal</keyword>
<organism evidence="9 10">
    <name type="scientific">Mucilaginibacter angelicae</name>
    <dbReference type="NCBI Taxonomy" id="869718"/>
    <lineage>
        <taxon>Bacteria</taxon>
        <taxon>Pseudomonadati</taxon>
        <taxon>Bacteroidota</taxon>
        <taxon>Sphingobacteriia</taxon>
        <taxon>Sphingobacteriales</taxon>
        <taxon>Sphingobacteriaceae</taxon>
        <taxon>Mucilaginibacter</taxon>
    </lineage>
</organism>
<accession>A0ABV6LCT2</accession>
<keyword evidence="10" id="KW-1185">Reference proteome</keyword>
<feature type="signal peptide" evidence="7">
    <location>
        <begin position="1"/>
        <end position="22"/>
    </location>
</feature>
<evidence type="ECO:0000256" key="7">
    <source>
        <dbReference type="SAM" id="SignalP"/>
    </source>
</evidence>
<dbReference type="PROSITE" id="PS50059">
    <property type="entry name" value="FKBP_PPIASE"/>
    <property type="match status" value="1"/>
</dbReference>
<evidence type="ECO:0000256" key="1">
    <source>
        <dbReference type="ARBA" id="ARBA00000971"/>
    </source>
</evidence>
<evidence type="ECO:0000256" key="4">
    <source>
        <dbReference type="ARBA" id="ARBA00023110"/>
    </source>
</evidence>
<dbReference type="Pfam" id="PF00254">
    <property type="entry name" value="FKBP_C"/>
    <property type="match status" value="1"/>
</dbReference>
<dbReference type="SUPFAM" id="SSF54534">
    <property type="entry name" value="FKBP-like"/>
    <property type="match status" value="2"/>
</dbReference>
<dbReference type="InterPro" id="IPR001179">
    <property type="entry name" value="PPIase_FKBP_dom"/>
</dbReference>
<dbReference type="PANTHER" id="PTHR43811:SF19">
    <property type="entry name" value="39 KDA FK506-BINDING NUCLEAR PROTEIN"/>
    <property type="match status" value="1"/>
</dbReference>
<evidence type="ECO:0000256" key="6">
    <source>
        <dbReference type="PROSITE-ProRule" id="PRU00277"/>
    </source>
</evidence>
<evidence type="ECO:0000313" key="9">
    <source>
        <dbReference type="EMBL" id="MFC0517288.1"/>
    </source>
</evidence>
<gene>
    <name evidence="9" type="ORF">ACFFGT_23965</name>
</gene>
<protein>
    <recommendedName>
        <fullName evidence="3 6">peptidylprolyl isomerase</fullName>
        <ecNumber evidence="3 6">5.2.1.8</ecNumber>
    </recommendedName>
</protein>
<dbReference type="Gene3D" id="3.10.50.40">
    <property type="match status" value="2"/>
</dbReference>
<evidence type="ECO:0000259" key="8">
    <source>
        <dbReference type="PROSITE" id="PS50059"/>
    </source>
</evidence>
<feature type="domain" description="PPIase FKBP-type" evidence="8">
    <location>
        <begin position="228"/>
        <end position="328"/>
    </location>
</feature>
<keyword evidence="4 6" id="KW-0697">Rotamase</keyword>
<keyword evidence="5 6" id="KW-0413">Isomerase</keyword>
<name>A0ABV6LCT2_9SPHI</name>
<comment type="caution">
    <text evidence="9">The sequence shown here is derived from an EMBL/GenBank/DDBJ whole genome shotgun (WGS) entry which is preliminary data.</text>
</comment>
<evidence type="ECO:0000256" key="5">
    <source>
        <dbReference type="ARBA" id="ARBA00023235"/>
    </source>
</evidence>
<dbReference type="PANTHER" id="PTHR43811">
    <property type="entry name" value="FKBP-TYPE PEPTIDYL-PROLYL CIS-TRANS ISOMERASE FKPA"/>
    <property type="match status" value="1"/>
</dbReference>
<feature type="chain" id="PRO_5047302506" description="peptidylprolyl isomerase" evidence="7">
    <location>
        <begin position="23"/>
        <end position="334"/>
    </location>
</feature>